<dbReference type="AlphaFoldDB" id="A0A6B0TC78"/>
<feature type="compositionally biased region" description="Low complexity" evidence="1">
    <location>
        <begin position="733"/>
        <end position="750"/>
    </location>
</feature>
<dbReference type="Pfam" id="PF23951">
    <property type="entry name" value="DUF7282"/>
    <property type="match status" value="3"/>
</dbReference>
<feature type="domain" description="DUF7282" evidence="2">
    <location>
        <begin position="288"/>
        <end position="396"/>
    </location>
</feature>
<keyword evidence="4" id="KW-1185">Reference proteome</keyword>
<proteinExistence type="predicted"/>
<gene>
    <name evidence="3" type="ORF">GRX03_04210</name>
</gene>
<dbReference type="Proteomes" id="UP000466535">
    <property type="component" value="Unassembled WGS sequence"/>
</dbReference>
<accession>A0A6B0TC78</accession>
<name>A0A6B0TC78_9EURY</name>
<evidence type="ECO:0000256" key="1">
    <source>
        <dbReference type="SAM" id="MobiDB-lite"/>
    </source>
</evidence>
<sequence length="853" mass="87531">MPDDSLDSPRRRKLLASMGAGVVAYGAAVGGTAAQTQQEVQATLNNISASAWEVTSVEGDDEFAEMGVENPELTLRVGTRYTIQNDGWSSHPLEFRDADGDALLSQSTDGSFEGDSETDWVDDGTSVSFTVTSELADELDSYICTVHGQMNGSIRTVQQSDSDAPADVTMSDQSSDGVTVTVDSARLDDGGFVTIHDSTLLDGDAIGSVRGTSEYIEPGSVENLDVELDDPLVEGDTLIAMPHRDSNDNETYDFVSSGANADPPYTAEGDAVTDDADVQVDTAAATLITDQRSDGESVTVDFTRVDDGGFVTIHDSTLLDGDALGSVRGTSEYLESGTYEDLEVTLDDPLAEGDTLIAMPHRDTNGNETYDFVSSEANADAPYTDDSGAITNAADVQVTAADVRISDQATNGETVTVDFARVDDGGFVTIHDSTLLDGDAVGSVRGTSEYLEPGSVENLEIGLDDPLTENDTLIAMPHRDTNGNQTYDFVSSGANADAPYTDSDGAITDSAAVQVVDASVSFSRQATASPTSTQEGATAPGVFAQVSANTETAVVVTYEDGGDLVIAGLGVFGADALNGEGVTVAVEDAGGFPGQHTVHAIPASELSGDYAPGDTVSAATAGAVVDNSTATVHQAGLTFENQTTQGPVESGDTMATVDASLSGDVTYTVDVHVTNSEGSLVAAEWIGSTNVLTGENEGAEIIAERVPSDGEFNELPFSGTDAFVAMIHLAPDASAGESASPGSGPVVPNVDAEAGPVPGGVTARAEITAEESMDGEDGTDGEDGMDGNDSSNMDGGDSEGGDGGDSSDGSGPGFGPFAGAAGLGSLAAYAYRKLDLDADPATPEDDDLDEDSE</sequence>
<feature type="region of interest" description="Disordered" evidence="1">
    <location>
        <begin position="733"/>
        <end position="819"/>
    </location>
</feature>
<dbReference type="InterPro" id="IPR008972">
    <property type="entry name" value="Cupredoxin"/>
</dbReference>
<dbReference type="InterPro" id="IPR055706">
    <property type="entry name" value="Slg1/2_DUF7282"/>
</dbReference>
<organism evidence="3 4">
    <name type="scientific">Halovenus carboxidivorans</name>
    <dbReference type="NCBI Taxonomy" id="2692199"/>
    <lineage>
        <taxon>Archaea</taxon>
        <taxon>Methanobacteriati</taxon>
        <taxon>Methanobacteriota</taxon>
        <taxon>Stenosarchaea group</taxon>
        <taxon>Halobacteria</taxon>
        <taxon>Halobacteriales</taxon>
        <taxon>Haloarculaceae</taxon>
        <taxon>Halovenus</taxon>
    </lineage>
</organism>
<feature type="compositionally biased region" description="Gly residues" evidence="1">
    <location>
        <begin position="803"/>
        <end position="816"/>
    </location>
</feature>
<dbReference type="RefSeq" id="WP_159762904.1">
    <property type="nucleotide sequence ID" value="NZ_WUUT01000001.1"/>
</dbReference>
<evidence type="ECO:0000313" key="3">
    <source>
        <dbReference type="EMBL" id="MXR50809.1"/>
    </source>
</evidence>
<evidence type="ECO:0000313" key="4">
    <source>
        <dbReference type="Proteomes" id="UP000466535"/>
    </source>
</evidence>
<dbReference type="Gene3D" id="2.60.40.420">
    <property type="entry name" value="Cupredoxins - blue copper proteins"/>
    <property type="match status" value="1"/>
</dbReference>
<comment type="caution">
    <text evidence="3">The sequence shown here is derived from an EMBL/GenBank/DDBJ whole genome shotgun (WGS) entry which is preliminary data.</text>
</comment>
<protein>
    <recommendedName>
        <fullName evidence="2">DUF7282 domain-containing protein</fullName>
    </recommendedName>
</protein>
<feature type="domain" description="DUF7282" evidence="2">
    <location>
        <begin position="401"/>
        <end position="513"/>
    </location>
</feature>
<evidence type="ECO:0000259" key="2">
    <source>
        <dbReference type="Pfam" id="PF23951"/>
    </source>
</evidence>
<reference evidence="3 4" key="1">
    <citation type="submission" date="2019-12" db="EMBL/GenBank/DDBJ databases">
        <title>Isolation and characterization of three novel carbon monoxide-oxidizing members of Halobacteria from salione crusts and soils.</title>
        <authorList>
            <person name="Myers M.R."/>
            <person name="King G.M."/>
        </authorList>
    </citation>
    <scope>NUCLEOTIDE SEQUENCE [LARGE SCALE GENOMIC DNA]</scope>
    <source>
        <strain evidence="3 4">WSH3</strain>
    </source>
</reference>
<feature type="compositionally biased region" description="Acidic residues" evidence="1">
    <location>
        <begin position="768"/>
        <end position="786"/>
    </location>
</feature>
<dbReference type="OrthoDB" id="239724at2157"/>
<dbReference type="EMBL" id="WUUT01000001">
    <property type="protein sequence ID" value="MXR50809.1"/>
    <property type="molecule type" value="Genomic_DNA"/>
</dbReference>
<feature type="domain" description="DUF7282" evidence="2">
    <location>
        <begin position="166"/>
        <end position="278"/>
    </location>
</feature>